<feature type="domain" description="Sialate O-acetylesterase" evidence="3">
    <location>
        <begin position="251"/>
        <end position="464"/>
    </location>
</feature>
<evidence type="ECO:0000256" key="2">
    <source>
        <dbReference type="SAM" id="SignalP"/>
    </source>
</evidence>
<dbReference type="InterPro" id="IPR052940">
    <property type="entry name" value="Carb_Esterase_6"/>
</dbReference>
<dbReference type="EMBL" id="CP047593">
    <property type="protein sequence ID" value="QHI70379.1"/>
    <property type="molecule type" value="Genomic_DNA"/>
</dbReference>
<protein>
    <recommendedName>
        <fullName evidence="3">Sialate O-acetylesterase domain-containing protein</fullName>
    </recommendedName>
</protein>
<dbReference type="AlphaFoldDB" id="A0A6P1M6F1"/>
<keyword evidence="1" id="KW-0378">Hydrolase</keyword>
<evidence type="ECO:0000313" key="5">
    <source>
        <dbReference type="Proteomes" id="UP000464954"/>
    </source>
</evidence>
<dbReference type="RefSeq" id="WP_160629556.1">
    <property type="nucleotide sequence ID" value="NZ_CP047593.1"/>
</dbReference>
<dbReference type="SUPFAM" id="SSF52266">
    <property type="entry name" value="SGNH hydrolase"/>
    <property type="match status" value="1"/>
</dbReference>
<sequence>MRRVLALTLCLMSALNLAAEIVVSDSFDGMRSGQTFDGRKTETGDAVWRDLRNQTSTGRGRVEVSAKDQQAYIVRKGLDGARTLSVGLNLNHADVSAPFGGVYLAMMDNGGAQLFANAKRDIISVRLVTTGPHAGKLQLRIFDQGAGAIVAKLSVPGTLNESDDLTLFLNYDPANLRVDAKLVDPSAGTSLTVSHALSPQQAESLQFDSYGFGVVGYKSGTVLLDDFLLESTDAALPTAVSLKTLLHGEPLDVYLCAGQSNMQGARSEKSLLPTELQVVQENVFVFDGTVWRRLEPSERGFGPEISFAYEMQKRLNKPIGIIKFSKGGTSLAVDWNPEDSSSLYAQLKTRVDAARKSQPICVKEMIWMQGERDSRDAAMAAAYKQNLENLIRTARCDFGNSEMSVVAGRVNPLFPFVDQVRLAQETCGLPGYTFIDCDDLEKYEDNLHYKTCSVVEMGRRFAAKTGS</sequence>
<accession>A0A6P1M6F1</accession>
<dbReference type="GO" id="GO:0016788">
    <property type="term" value="F:hydrolase activity, acting on ester bonds"/>
    <property type="evidence" value="ECO:0007669"/>
    <property type="project" value="UniProtKB-ARBA"/>
</dbReference>
<evidence type="ECO:0000313" key="4">
    <source>
        <dbReference type="EMBL" id="QHI70379.1"/>
    </source>
</evidence>
<name>A0A6P1M6F1_9BACT</name>
<reference evidence="4 5" key="1">
    <citation type="submission" date="2020-01" db="EMBL/GenBank/DDBJ databases">
        <title>Ponticoccus aerotolerans gen. nov., sp. nov., an anaerobic bacterium and proposal of Ponticoccusceae fam. nov., Ponticoccusles ord. nov. and Ponticoccuse classis nov. in the phylum Kiritimatiellaeota.</title>
        <authorList>
            <person name="Zhou L.Y."/>
            <person name="Du Z.J."/>
        </authorList>
    </citation>
    <scope>NUCLEOTIDE SEQUENCE [LARGE SCALE GENOMIC DNA]</scope>
    <source>
        <strain evidence="4 5">S-5007</strain>
    </source>
</reference>
<evidence type="ECO:0000256" key="1">
    <source>
        <dbReference type="ARBA" id="ARBA00022801"/>
    </source>
</evidence>
<keyword evidence="2" id="KW-0732">Signal</keyword>
<dbReference type="Gene3D" id="3.40.50.1110">
    <property type="entry name" value="SGNH hydrolase"/>
    <property type="match status" value="1"/>
</dbReference>
<evidence type="ECO:0000259" key="3">
    <source>
        <dbReference type="Pfam" id="PF03629"/>
    </source>
</evidence>
<dbReference type="InterPro" id="IPR036514">
    <property type="entry name" value="SGNH_hydro_sf"/>
</dbReference>
<keyword evidence="5" id="KW-1185">Reference proteome</keyword>
<dbReference type="Proteomes" id="UP000464954">
    <property type="component" value="Chromosome"/>
</dbReference>
<organism evidence="4 5">
    <name type="scientific">Tichowtungia aerotolerans</name>
    <dbReference type="NCBI Taxonomy" id="2697043"/>
    <lineage>
        <taxon>Bacteria</taxon>
        <taxon>Pseudomonadati</taxon>
        <taxon>Kiritimatiellota</taxon>
        <taxon>Tichowtungiia</taxon>
        <taxon>Tichowtungiales</taxon>
        <taxon>Tichowtungiaceae</taxon>
        <taxon>Tichowtungia</taxon>
    </lineage>
</organism>
<feature type="chain" id="PRO_5026694219" description="Sialate O-acetylesterase domain-containing protein" evidence="2">
    <location>
        <begin position="19"/>
        <end position="467"/>
    </location>
</feature>
<proteinExistence type="predicted"/>
<feature type="signal peptide" evidence="2">
    <location>
        <begin position="1"/>
        <end position="18"/>
    </location>
</feature>
<dbReference type="PANTHER" id="PTHR31988">
    <property type="entry name" value="ESTERASE, PUTATIVE (DUF303)-RELATED"/>
    <property type="match status" value="1"/>
</dbReference>
<dbReference type="KEGG" id="taer:GT409_13320"/>
<dbReference type="Pfam" id="PF03629">
    <property type="entry name" value="SASA"/>
    <property type="match status" value="1"/>
</dbReference>
<dbReference type="PANTHER" id="PTHR31988:SF19">
    <property type="entry name" value="9-O-ACETYL-N-ACETYLNEURAMINIC ACID DEACETYLASE-RELATED"/>
    <property type="match status" value="1"/>
</dbReference>
<gene>
    <name evidence="4" type="ORF">GT409_13320</name>
</gene>
<dbReference type="InterPro" id="IPR005181">
    <property type="entry name" value="SASA"/>
</dbReference>